<dbReference type="Gene3D" id="1.10.10.1100">
    <property type="entry name" value="BFD-like [2Fe-2S]-binding domain"/>
    <property type="match status" value="1"/>
</dbReference>
<sequence>MTEGKPSGPVCPSCRKEGIECLGTRKVPNPRVTLASLVREEGRGALSPDGPVYFCVQRDCVTVYFDRKGHEIAKDKLAVPVWQKEDASDIPVCYCFGHTARAIMDDAALHSPPRIPAAIWEKVKEGQCQCDVKNPQGACCLGNVAYWVKRRG</sequence>
<dbReference type="EMBL" id="JACPUR010000019">
    <property type="protein sequence ID" value="MBI3127686.1"/>
    <property type="molecule type" value="Genomic_DNA"/>
</dbReference>
<gene>
    <name evidence="1" type="ORF">HYZ11_08800</name>
</gene>
<reference evidence="1" key="1">
    <citation type="submission" date="2020-07" db="EMBL/GenBank/DDBJ databases">
        <title>Huge and variable diversity of episymbiotic CPR bacteria and DPANN archaea in groundwater ecosystems.</title>
        <authorList>
            <person name="He C.Y."/>
            <person name="Keren R."/>
            <person name="Whittaker M."/>
            <person name="Farag I.F."/>
            <person name="Doudna J."/>
            <person name="Cate J.H.D."/>
            <person name="Banfield J.F."/>
        </authorList>
    </citation>
    <scope>NUCLEOTIDE SEQUENCE</scope>
    <source>
        <strain evidence="1">NC_groundwater_763_Ag_S-0.2um_68_21</strain>
    </source>
</reference>
<dbReference type="Gene3D" id="2.20.25.270">
    <property type="match status" value="1"/>
</dbReference>
<dbReference type="CDD" id="cd10141">
    <property type="entry name" value="CopZ-like_Fer2_BFD-like"/>
    <property type="match status" value="1"/>
</dbReference>
<name>A0A932I1J3_UNCTE</name>
<evidence type="ECO:0000313" key="2">
    <source>
        <dbReference type="Proteomes" id="UP000782312"/>
    </source>
</evidence>
<proteinExistence type="predicted"/>
<evidence type="ECO:0000313" key="1">
    <source>
        <dbReference type="EMBL" id="MBI3127686.1"/>
    </source>
</evidence>
<protein>
    <submittedName>
        <fullName evidence="1">(2Fe-2S)-binding protein</fullName>
    </submittedName>
</protein>
<accession>A0A932I1J3</accession>
<organism evidence="1 2">
    <name type="scientific">Tectimicrobiota bacterium</name>
    <dbReference type="NCBI Taxonomy" id="2528274"/>
    <lineage>
        <taxon>Bacteria</taxon>
        <taxon>Pseudomonadati</taxon>
        <taxon>Nitrospinota/Tectimicrobiota group</taxon>
        <taxon>Candidatus Tectimicrobiota</taxon>
    </lineage>
</organism>
<dbReference type="NCBIfam" id="NF047645">
    <property type="entry name" value="CopZ_Nterm_CC"/>
    <property type="match status" value="1"/>
</dbReference>
<dbReference type="AlphaFoldDB" id="A0A932I1J3"/>
<dbReference type="Proteomes" id="UP000782312">
    <property type="component" value="Unassembled WGS sequence"/>
</dbReference>
<comment type="caution">
    <text evidence="1">The sequence shown here is derived from an EMBL/GenBank/DDBJ whole genome shotgun (WGS) entry which is preliminary data.</text>
</comment>
<dbReference type="InterPro" id="IPR041854">
    <property type="entry name" value="BFD-like_2Fe2S-bd_dom_sf"/>
</dbReference>